<dbReference type="EMBL" id="CP051680">
    <property type="protein sequence ID" value="QJD85521.1"/>
    <property type="molecule type" value="Genomic_DNA"/>
</dbReference>
<gene>
    <name evidence="1" type="ORF">HH215_21600</name>
</gene>
<keyword evidence="2" id="KW-1185">Reference proteome</keyword>
<sequence length="85" mass="10627">MSLLDLTVRNVRRNFRLYTIYLFSMMRLRFLEFGEYLIERRYFGYFKLPFAKRVRYDRAYFFVVFYDHDLEQGEASIRLEGDLRI</sequence>
<evidence type="ECO:0000313" key="1">
    <source>
        <dbReference type="EMBL" id="QJD85521.1"/>
    </source>
</evidence>
<reference evidence="1 2" key="1">
    <citation type="submission" date="2020-04" db="EMBL/GenBank/DDBJ databases">
        <title>Genome sequencing of novel species.</title>
        <authorList>
            <person name="Heo J."/>
            <person name="Kim S.-J."/>
            <person name="Kim J.-S."/>
            <person name="Hong S.-B."/>
            <person name="Kwon S.-W."/>
        </authorList>
    </citation>
    <scope>NUCLEOTIDE SEQUENCE [LARGE SCALE GENOMIC DNA]</scope>
    <source>
        <strain evidence="1 2">MFER-1</strain>
    </source>
</reference>
<accession>A0A7Z2ZMM1</accession>
<dbReference type="Proteomes" id="UP000502248">
    <property type="component" value="Chromosome"/>
</dbReference>
<organism evidence="1 2">
    <name type="scientific">Cohnella herbarum</name>
    <dbReference type="NCBI Taxonomy" id="2728023"/>
    <lineage>
        <taxon>Bacteria</taxon>
        <taxon>Bacillati</taxon>
        <taxon>Bacillota</taxon>
        <taxon>Bacilli</taxon>
        <taxon>Bacillales</taxon>
        <taxon>Paenibacillaceae</taxon>
        <taxon>Cohnella</taxon>
    </lineage>
</organism>
<dbReference type="KEGG" id="cheb:HH215_21600"/>
<name>A0A7Z2ZMM1_9BACL</name>
<dbReference type="RefSeq" id="WP_169281782.1">
    <property type="nucleotide sequence ID" value="NZ_CP051680.1"/>
</dbReference>
<protein>
    <submittedName>
        <fullName evidence="1">Uncharacterized protein</fullName>
    </submittedName>
</protein>
<proteinExistence type="predicted"/>
<evidence type="ECO:0000313" key="2">
    <source>
        <dbReference type="Proteomes" id="UP000502248"/>
    </source>
</evidence>
<dbReference type="AlphaFoldDB" id="A0A7Z2ZMM1"/>